<keyword evidence="1" id="KW-0472">Membrane</keyword>
<dbReference type="RefSeq" id="XP_033578217.1">
    <property type="nucleotide sequence ID" value="XM_033727998.1"/>
</dbReference>
<gene>
    <name evidence="2 4" type="ORF">BDZ99DRAFT_570486</name>
</gene>
<keyword evidence="1" id="KW-1133">Transmembrane helix</keyword>
<name>A0A6A6YSA6_9PEZI</name>
<keyword evidence="1" id="KW-0812">Transmembrane</keyword>
<dbReference type="PANTHER" id="PTHR31252">
    <property type="entry name" value="DUF4419 DOMAIN-CONTAINING PROTEIN"/>
    <property type="match status" value="1"/>
</dbReference>
<dbReference type="PANTHER" id="PTHR31252:SF11">
    <property type="entry name" value="DUF4419 DOMAIN-CONTAINING PROTEIN"/>
    <property type="match status" value="1"/>
</dbReference>
<reference evidence="4" key="3">
    <citation type="submission" date="2025-04" db="UniProtKB">
        <authorList>
            <consortium name="RefSeq"/>
        </authorList>
    </citation>
    <scope>IDENTIFICATION</scope>
    <source>
        <strain evidence="4">CBS 304.34</strain>
    </source>
</reference>
<dbReference type="GeneID" id="54468891"/>
<feature type="transmembrane region" description="Helical" evidence="1">
    <location>
        <begin position="280"/>
        <end position="303"/>
    </location>
</feature>
<keyword evidence="3" id="KW-1185">Reference proteome</keyword>
<organism evidence="2">
    <name type="scientific">Mytilinidion resinicola</name>
    <dbReference type="NCBI Taxonomy" id="574789"/>
    <lineage>
        <taxon>Eukaryota</taxon>
        <taxon>Fungi</taxon>
        <taxon>Dikarya</taxon>
        <taxon>Ascomycota</taxon>
        <taxon>Pezizomycotina</taxon>
        <taxon>Dothideomycetes</taxon>
        <taxon>Pleosporomycetidae</taxon>
        <taxon>Mytilinidiales</taxon>
        <taxon>Mytilinidiaceae</taxon>
        <taxon>Mytilinidion</taxon>
    </lineage>
</organism>
<accession>A0A6A6YSA6</accession>
<sequence length="377" mass="43203">MPTTVRLCSRTLEIHNRLRSRIASSNIDLLPNSFGQGRAAIQNVFESSFSDIPSQSAIHPSENGFIFASMTAYCGHHHLCIRPEDRPRAFPIVEYEYKKNLPRKIIRAFHTVDFSDLALQMTPQNVFKDSDFRNWIMPNFTTTTDSDRVVASTLVVGIGPKCLNFPTREPWGLDIPAETLLGKRRDWEDMLNRLDYLQGFGGAEPAQFYRLLKPILTNFVRCFDRPGDARTVDFWKKSWGGWGCVLKNDDDLKDGNVNENAFLRIVRIVRIVRIIRIARIVRILTSFLAGLIVYLIPLTHLFLFSRAAVNEDALNEDGVSEDDEDEDYLYEEDLYDDRVNEDPPVKDNVVKYYPCPVRQIPYGYAGVTVKMSDEDHG</sequence>
<evidence type="ECO:0000256" key="1">
    <source>
        <dbReference type="SAM" id="Phobius"/>
    </source>
</evidence>
<dbReference type="EMBL" id="MU003699">
    <property type="protein sequence ID" value="KAF2811253.1"/>
    <property type="molecule type" value="Genomic_DNA"/>
</dbReference>
<dbReference type="InterPro" id="IPR025533">
    <property type="entry name" value="DUF4419"/>
</dbReference>
<reference evidence="4" key="2">
    <citation type="submission" date="2020-04" db="EMBL/GenBank/DDBJ databases">
        <authorList>
            <consortium name="NCBI Genome Project"/>
        </authorList>
    </citation>
    <scope>NUCLEOTIDE SEQUENCE</scope>
    <source>
        <strain evidence="4">CBS 304.34</strain>
    </source>
</reference>
<dbReference type="Pfam" id="PF14388">
    <property type="entry name" value="DUF4419"/>
    <property type="match status" value="1"/>
</dbReference>
<evidence type="ECO:0000313" key="4">
    <source>
        <dbReference type="RefSeq" id="XP_033578217.1"/>
    </source>
</evidence>
<evidence type="ECO:0000313" key="3">
    <source>
        <dbReference type="Proteomes" id="UP000504636"/>
    </source>
</evidence>
<protein>
    <submittedName>
        <fullName evidence="2 4">Uncharacterized protein</fullName>
    </submittedName>
</protein>
<dbReference type="AlphaFoldDB" id="A0A6A6YSA6"/>
<proteinExistence type="predicted"/>
<dbReference type="OrthoDB" id="9978173at2759"/>
<dbReference type="Proteomes" id="UP000504636">
    <property type="component" value="Unplaced"/>
</dbReference>
<reference evidence="2 4" key="1">
    <citation type="journal article" date="2020" name="Stud. Mycol.">
        <title>101 Dothideomycetes genomes: a test case for predicting lifestyles and emergence of pathogens.</title>
        <authorList>
            <person name="Haridas S."/>
            <person name="Albert R."/>
            <person name="Binder M."/>
            <person name="Bloem J."/>
            <person name="Labutti K."/>
            <person name="Salamov A."/>
            <person name="Andreopoulos B."/>
            <person name="Baker S."/>
            <person name="Barry K."/>
            <person name="Bills G."/>
            <person name="Bluhm B."/>
            <person name="Cannon C."/>
            <person name="Castanera R."/>
            <person name="Culley D."/>
            <person name="Daum C."/>
            <person name="Ezra D."/>
            <person name="Gonzalez J."/>
            <person name="Henrissat B."/>
            <person name="Kuo A."/>
            <person name="Liang C."/>
            <person name="Lipzen A."/>
            <person name="Lutzoni F."/>
            <person name="Magnuson J."/>
            <person name="Mondo S."/>
            <person name="Nolan M."/>
            <person name="Ohm R."/>
            <person name="Pangilinan J."/>
            <person name="Park H.-J."/>
            <person name="Ramirez L."/>
            <person name="Alfaro M."/>
            <person name="Sun H."/>
            <person name="Tritt A."/>
            <person name="Yoshinaga Y."/>
            <person name="Zwiers L.-H."/>
            <person name="Turgeon B."/>
            <person name="Goodwin S."/>
            <person name="Spatafora J."/>
            <person name="Crous P."/>
            <person name="Grigoriev I."/>
        </authorList>
    </citation>
    <scope>NUCLEOTIDE SEQUENCE</scope>
    <source>
        <strain evidence="2 4">CBS 304.34</strain>
    </source>
</reference>
<evidence type="ECO:0000313" key="2">
    <source>
        <dbReference type="EMBL" id="KAF2811253.1"/>
    </source>
</evidence>